<dbReference type="RefSeq" id="WP_084008106.1">
    <property type="nucleotide sequence ID" value="NZ_BDCX01000003.1"/>
</dbReference>
<proteinExistence type="predicted"/>
<feature type="transmembrane region" description="Helical" evidence="1">
    <location>
        <begin position="108"/>
        <end position="133"/>
    </location>
</feature>
<keyword evidence="3" id="KW-1185">Reference proteome</keyword>
<dbReference type="STRING" id="161355.PS9374_01495"/>
<dbReference type="InterPro" id="IPR006938">
    <property type="entry name" value="DUF624"/>
</dbReference>
<organism evidence="2 3">
    <name type="scientific">Planomonospora sphaerica</name>
    <dbReference type="NCBI Taxonomy" id="161355"/>
    <lineage>
        <taxon>Bacteria</taxon>
        <taxon>Bacillati</taxon>
        <taxon>Actinomycetota</taxon>
        <taxon>Actinomycetes</taxon>
        <taxon>Streptosporangiales</taxon>
        <taxon>Streptosporangiaceae</taxon>
        <taxon>Planomonospora</taxon>
    </lineage>
</organism>
<evidence type="ECO:0000313" key="2">
    <source>
        <dbReference type="EMBL" id="GAT65851.1"/>
    </source>
</evidence>
<name>A0A161LVG7_9ACTN</name>
<dbReference type="AlphaFoldDB" id="A0A161LVG7"/>
<dbReference type="EMBL" id="BDCX01000003">
    <property type="protein sequence ID" value="GAT65851.1"/>
    <property type="molecule type" value="Genomic_DNA"/>
</dbReference>
<protein>
    <submittedName>
        <fullName evidence="2">Membrane protein</fullName>
    </submittedName>
</protein>
<keyword evidence="1" id="KW-0472">Membrane</keyword>
<accession>A0A161LVG7</accession>
<dbReference type="OrthoDB" id="4833099at2"/>
<keyword evidence="1" id="KW-1133">Transmembrane helix</keyword>
<evidence type="ECO:0000313" key="3">
    <source>
        <dbReference type="Proteomes" id="UP000077701"/>
    </source>
</evidence>
<sequence length="206" mass="22081">MTAWSIRLYAACDELLWAARLNLAWIAFTLAGGVVLGVGPATVAAYTLARRHAGHESFPLWREFAAVYRREFLRGSLLVLPPIAAAAVLAGNQLYFSALGPGAQPLRAATLAALVALAAVTAYLLPMYVHYDLPPLACLPRASRLVLARPASSVLLLFTLSAVVFAAAALPVLALTLGAGAWIQLNTWLCLRFFEENEAFLHPKGD</sequence>
<feature type="transmembrane region" description="Helical" evidence="1">
    <location>
        <begin position="77"/>
        <end position="96"/>
    </location>
</feature>
<feature type="transmembrane region" description="Helical" evidence="1">
    <location>
        <begin position="23"/>
        <end position="49"/>
    </location>
</feature>
<reference evidence="3" key="2">
    <citation type="submission" date="2016-04" db="EMBL/GenBank/DDBJ databases">
        <title>Planomonospora sphaerica JCM9374 whole genome shotgun sequence.</title>
        <authorList>
            <person name="Suzuki T."/>
            <person name="Dohra H."/>
            <person name="Kodani S."/>
        </authorList>
    </citation>
    <scope>NUCLEOTIDE SEQUENCE [LARGE SCALE GENOMIC DNA]</scope>
    <source>
        <strain evidence="3">JCM 9374</strain>
    </source>
</reference>
<keyword evidence="1" id="KW-0812">Transmembrane</keyword>
<dbReference type="Pfam" id="PF04854">
    <property type="entry name" value="DUF624"/>
    <property type="match status" value="1"/>
</dbReference>
<comment type="caution">
    <text evidence="2">The sequence shown here is derived from an EMBL/GenBank/DDBJ whole genome shotgun (WGS) entry which is preliminary data.</text>
</comment>
<reference evidence="2 3" key="1">
    <citation type="journal article" date="2016" name="Genome Announc.">
        <title>Draft Genome Sequence of Planomonospora sphaerica JCM9374, a Rare Actinomycete.</title>
        <authorList>
            <person name="Dohra H."/>
            <person name="Suzuki T."/>
            <person name="Inoue Y."/>
            <person name="Kodani S."/>
        </authorList>
    </citation>
    <scope>NUCLEOTIDE SEQUENCE [LARGE SCALE GENOMIC DNA]</scope>
    <source>
        <strain evidence="2 3">JCM 9374</strain>
    </source>
</reference>
<feature type="transmembrane region" description="Helical" evidence="1">
    <location>
        <begin position="154"/>
        <end position="183"/>
    </location>
</feature>
<evidence type="ECO:0000256" key="1">
    <source>
        <dbReference type="SAM" id="Phobius"/>
    </source>
</evidence>
<dbReference type="Proteomes" id="UP000077701">
    <property type="component" value="Unassembled WGS sequence"/>
</dbReference>
<gene>
    <name evidence="2" type="ORF">PS9374_01495</name>
</gene>